<evidence type="ECO:0000313" key="3">
    <source>
        <dbReference type="Proteomes" id="UP000185161"/>
    </source>
</evidence>
<accession>A0A1L6JBU7</accession>
<proteinExistence type="predicted"/>
<dbReference type="KEGG" id="skr:BRX40_13830"/>
<dbReference type="EMBL" id="CP018820">
    <property type="protein sequence ID" value="APR53363.1"/>
    <property type="molecule type" value="Genomic_DNA"/>
</dbReference>
<evidence type="ECO:0000313" key="1">
    <source>
        <dbReference type="EMBL" id="APR53363.1"/>
    </source>
</evidence>
<dbReference type="Pfam" id="PF06199">
    <property type="entry name" value="Phage_tail_2"/>
    <property type="match status" value="1"/>
</dbReference>
<reference evidence="1" key="1">
    <citation type="submission" date="2016-12" db="EMBL/GenBank/DDBJ databases">
        <title>Whole genome sequencing of Sphingomonas koreensis.</title>
        <authorList>
            <person name="Conlan S."/>
            <person name="Thomas P.J."/>
            <person name="Mullikin J."/>
            <person name="Palmore T.N."/>
            <person name="Frank K.M."/>
            <person name="Segre J.A."/>
        </authorList>
    </citation>
    <scope>NUCLEOTIDE SEQUENCE</scope>
    <source>
        <strain evidence="1">ABOJV</strain>
    </source>
</reference>
<reference evidence="3" key="2">
    <citation type="submission" date="2016-12" db="EMBL/GenBank/DDBJ databases">
        <title>Whole genome sequencing of Sphingomonas sp. ABOJV.</title>
        <authorList>
            <person name="Conlan S."/>
            <person name="Thomas P.J."/>
            <person name="Mullikin J."/>
            <person name="Palmore T.N."/>
            <person name="Frank K.M."/>
            <person name="Segre J.A."/>
        </authorList>
    </citation>
    <scope>NUCLEOTIDE SEQUENCE [LARGE SCALE GENOMIC DNA]</scope>
    <source>
        <strain evidence="3">ABOJV</strain>
    </source>
</reference>
<dbReference type="InterPro" id="IPR011855">
    <property type="entry name" value="Phgtail_TP901_1"/>
</dbReference>
<keyword evidence="3" id="KW-1185">Reference proteome</keyword>
<dbReference type="GeneID" id="44133645"/>
<gene>
    <name evidence="1" type="ORF">BRX40_13830</name>
    <name evidence="2" type="ORF">CA257_11735</name>
</gene>
<dbReference type="Proteomes" id="UP000286681">
    <property type="component" value="Unassembled WGS sequence"/>
</dbReference>
<organism evidence="1 3">
    <name type="scientific">Sphingomonas koreensis</name>
    <dbReference type="NCBI Taxonomy" id="93064"/>
    <lineage>
        <taxon>Bacteria</taxon>
        <taxon>Pseudomonadati</taxon>
        <taxon>Pseudomonadota</taxon>
        <taxon>Alphaproteobacteria</taxon>
        <taxon>Sphingomonadales</taxon>
        <taxon>Sphingomonadaceae</taxon>
        <taxon>Sphingomonas</taxon>
    </lineage>
</organism>
<reference evidence="2 4" key="3">
    <citation type="submission" date="2018-07" db="EMBL/GenBank/DDBJ databases">
        <title>Genomic and Epidemiologic Investigation of an Indolent Hospital Outbreak.</title>
        <authorList>
            <person name="Johnson R.C."/>
            <person name="Deming C."/>
            <person name="Conlan S."/>
            <person name="Zellmer C.J."/>
            <person name="Michelin A.V."/>
            <person name="Lee-Lin S."/>
            <person name="Thomas P.J."/>
            <person name="Park M."/>
            <person name="Weingarten R.A."/>
            <person name="Less J."/>
            <person name="Dekker J.P."/>
            <person name="Frank K.M."/>
            <person name="Musser K.A."/>
            <person name="Mcquiston J.R."/>
            <person name="Henderson D.K."/>
            <person name="Lau A.F."/>
            <person name="Palmore T.N."/>
            <person name="Segre J.A."/>
        </authorList>
    </citation>
    <scope>NUCLEOTIDE SEQUENCE [LARGE SCALE GENOMIC DNA]</scope>
    <source>
        <strain evidence="2 4">SK-NIH.Env10_0317</strain>
    </source>
</reference>
<dbReference type="RefSeq" id="WP_075152001.1">
    <property type="nucleotide sequence ID" value="NZ_CP018820.1"/>
</dbReference>
<dbReference type="OrthoDB" id="7579050at2"/>
<evidence type="ECO:0008006" key="5">
    <source>
        <dbReference type="Google" id="ProtNLM"/>
    </source>
</evidence>
<evidence type="ECO:0000313" key="2">
    <source>
        <dbReference type="EMBL" id="RSV02566.1"/>
    </source>
</evidence>
<dbReference type="STRING" id="93064.BRX40_13830"/>
<dbReference type="EMBL" id="QQWO01000009">
    <property type="protein sequence ID" value="RSV02566.1"/>
    <property type="molecule type" value="Genomic_DNA"/>
</dbReference>
<name>A0A1L6JBU7_9SPHN</name>
<dbReference type="AlphaFoldDB" id="A0A1L6JBU7"/>
<dbReference type="Proteomes" id="UP000185161">
    <property type="component" value="Chromosome"/>
</dbReference>
<protein>
    <recommendedName>
        <fullName evidence="5">Phage tail protein</fullName>
    </recommendedName>
</protein>
<sequence>MANEYGKDWRIKIGDGAATEAFDFLGGEGSWDFKRSSDSIDLSSKDDGAYKAQGWGQQAITISVTGNVKLPDDGLERVVDQSKASPPELNIQIVKGAIVKFHGRVGIGNFSMTGGKDGPVTYSLDFSAVAAPTVDDVAATA</sequence>
<evidence type="ECO:0000313" key="4">
    <source>
        <dbReference type="Proteomes" id="UP000286681"/>
    </source>
</evidence>